<comment type="caution">
    <text evidence="1">The sequence shown here is derived from an EMBL/GenBank/DDBJ whole genome shotgun (WGS) entry which is preliminary data.</text>
</comment>
<reference evidence="1" key="1">
    <citation type="submission" date="2021-04" db="EMBL/GenBank/DDBJ databases">
        <title>Sinoanaerobacter chloroacetimidivorans sp. nov., an obligate anaerobic bacterium isolated from anaerobic sludge.</title>
        <authorList>
            <person name="Bao Y."/>
        </authorList>
    </citation>
    <scope>NUCLEOTIDE SEQUENCE</scope>
    <source>
        <strain evidence="1">BAD-6</strain>
    </source>
</reference>
<reference evidence="1" key="2">
    <citation type="submission" date="2021-04" db="EMBL/GenBank/DDBJ databases">
        <authorList>
            <person name="Liu J."/>
        </authorList>
    </citation>
    <scope>NUCLEOTIDE SEQUENCE</scope>
    <source>
        <strain evidence="1">BAD-6</strain>
    </source>
</reference>
<proteinExistence type="predicted"/>
<name>A0A8J7W285_9FIRM</name>
<keyword evidence="2" id="KW-1185">Reference proteome</keyword>
<evidence type="ECO:0008006" key="3">
    <source>
        <dbReference type="Google" id="ProtNLM"/>
    </source>
</evidence>
<evidence type="ECO:0000313" key="1">
    <source>
        <dbReference type="EMBL" id="MBR0599046.1"/>
    </source>
</evidence>
<gene>
    <name evidence="1" type="ORF">KCX82_14245</name>
</gene>
<dbReference type="EMBL" id="JAGSND010000010">
    <property type="protein sequence ID" value="MBR0599046.1"/>
    <property type="molecule type" value="Genomic_DNA"/>
</dbReference>
<sequence>MKCTIDNFSGLIASELAKYNKQVTESVKEIITEEANQLVENIGNDSPKRSRKIKNRVLNRYSKNWTAKKQFENSLNISYTVYNKSDPQLTHLLENGFATRDGGRVEGQKHIEPNEEKMIESLQEKIEKAVGEI</sequence>
<dbReference type="RefSeq" id="WP_227019181.1">
    <property type="nucleotide sequence ID" value="NZ_JAGSND010000010.1"/>
</dbReference>
<accession>A0A8J7W285</accession>
<dbReference type="Proteomes" id="UP000675664">
    <property type="component" value="Unassembled WGS sequence"/>
</dbReference>
<organism evidence="1 2">
    <name type="scientific">Sinanaerobacter chloroacetimidivorans</name>
    <dbReference type="NCBI Taxonomy" id="2818044"/>
    <lineage>
        <taxon>Bacteria</taxon>
        <taxon>Bacillati</taxon>
        <taxon>Bacillota</taxon>
        <taxon>Clostridia</taxon>
        <taxon>Peptostreptococcales</taxon>
        <taxon>Anaerovoracaceae</taxon>
        <taxon>Sinanaerobacter</taxon>
    </lineage>
</organism>
<dbReference type="AlphaFoldDB" id="A0A8J7W285"/>
<evidence type="ECO:0000313" key="2">
    <source>
        <dbReference type="Proteomes" id="UP000675664"/>
    </source>
</evidence>
<protein>
    <recommendedName>
        <fullName evidence="3">HK97 gp10 family phage protein</fullName>
    </recommendedName>
</protein>